<evidence type="ECO:0000259" key="1">
    <source>
        <dbReference type="Pfam" id="PF01926"/>
    </source>
</evidence>
<evidence type="ECO:0000313" key="2">
    <source>
        <dbReference type="EMBL" id="WBE25687.1"/>
    </source>
</evidence>
<dbReference type="InterPro" id="IPR006073">
    <property type="entry name" value="GTP-bd"/>
</dbReference>
<proteinExistence type="predicted"/>
<name>A0AAE9VPS1_9GAMM</name>
<dbReference type="InterPro" id="IPR021871">
    <property type="entry name" value="DUF3482"/>
</dbReference>
<dbReference type="GO" id="GO:0002098">
    <property type="term" value="P:tRNA wobble uridine modification"/>
    <property type="evidence" value="ECO:0007669"/>
    <property type="project" value="TreeGrafter"/>
</dbReference>
<dbReference type="EMBL" id="CP114976">
    <property type="protein sequence ID" value="WBE25687.1"/>
    <property type="molecule type" value="Genomic_DNA"/>
</dbReference>
<reference evidence="2 3" key="1">
    <citation type="submission" date="2022-12" db="EMBL/GenBank/DDBJ databases">
        <title>Coexistence and Characterization of a Novel Tigecycline Resistance gene tet(X) variant and blaNDM-1 in a Pseudomonas caeni Isolate of Chicken Origin.</title>
        <authorList>
            <person name="Lu X."/>
            <person name="Zhang L."/>
            <person name="Li R."/>
            <person name="Wang Z."/>
        </authorList>
    </citation>
    <scope>NUCLEOTIDE SEQUENCE [LARGE SCALE GENOMIC DNA]</scope>
    <source>
        <strain evidence="2 3">CE14</strain>
    </source>
</reference>
<gene>
    <name evidence="2" type="ORF">O6P33_02255</name>
</gene>
<evidence type="ECO:0000313" key="3">
    <source>
        <dbReference type="Proteomes" id="UP001212189"/>
    </source>
</evidence>
<dbReference type="Pfam" id="PF01926">
    <property type="entry name" value="MMR_HSR1"/>
    <property type="match status" value="1"/>
</dbReference>
<dbReference type="PANTHER" id="PTHR42714">
    <property type="entry name" value="TRNA MODIFICATION GTPASE GTPBP3"/>
    <property type="match status" value="1"/>
</dbReference>
<sequence>MSKPSAPLKLAVVGHTNVGKTSLLRTLTRDVGFGAISHRPSTTQHVEGARLSVDGEALIELYDTPGFEDAIALYDYLEQLPNSGERLDGPEQIQRFLQTSEARQRFEQEAKILRQLLQSDAGFYVIDAREPVLAKYRDELAILAMCGKPLLPVLNFVNTTEQREPAWREMLARLGLHAIVRFDSVAPPEDGEQRLYENLGLVLDSQRPLLQRLIEHNQAQVALRRKAGYRLIAELLIDVSACRRSVHPEQLEAAVQSLHSDVRQREQSCVEALLKLYAFRKDDAQANALPLAEGRWGDDLFNPATMKQFGVKVGGGMAAGAATGAGIDLITGGLSLGMATVVGAAVGGLTQTFRNYGERLKGKWRGERELTVNDSTLRLLAIRQQRLLTALELRGHAAQERIQMSTPLEQQWREGDLAEPLKIARAYPNWSSLNDKKPQHDAERNNAIESLAASLAKQHATIEQA</sequence>
<dbReference type="Proteomes" id="UP001212189">
    <property type="component" value="Chromosome"/>
</dbReference>
<accession>A0AAE9VPS1</accession>
<feature type="domain" description="G" evidence="1">
    <location>
        <begin position="10"/>
        <end position="155"/>
    </location>
</feature>
<keyword evidence="3" id="KW-1185">Reference proteome</keyword>
<dbReference type="Pfam" id="PF11981">
    <property type="entry name" value="DUF3482"/>
    <property type="match status" value="1"/>
</dbReference>
<dbReference type="GO" id="GO:0005829">
    <property type="term" value="C:cytosol"/>
    <property type="evidence" value="ECO:0007669"/>
    <property type="project" value="TreeGrafter"/>
</dbReference>
<dbReference type="InterPro" id="IPR027417">
    <property type="entry name" value="P-loop_NTPase"/>
</dbReference>
<dbReference type="Gene3D" id="3.40.50.300">
    <property type="entry name" value="P-loop containing nucleotide triphosphate hydrolases"/>
    <property type="match status" value="1"/>
</dbReference>
<dbReference type="AlphaFoldDB" id="A0AAE9VPS1"/>
<organism evidence="2 3">
    <name type="scientific">Denitrificimonas caeni</name>
    <dbReference type="NCBI Taxonomy" id="521720"/>
    <lineage>
        <taxon>Bacteria</taxon>
        <taxon>Pseudomonadati</taxon>
        <taxon>Pseudomonadota</taxon>
        <taxon>Gammaproteobacteria</taxon>
        <taxon>Pseudomonadales</taxon>
        <taxon>Pseudomonadaceae</taxon>
        <taxon>Denitrificimonas</taxon>
    </lineage>
</organism>
<dbReference type="GO" id="GO:0005525">
    <property type="term" value="F:GTP binding"/>
    <property type="evidence" value="ECO:0007669"/>
    <property type="project" value="InterPro"/>
</dbReference>
<protein>
    <submittedName>
        <fullName evidence="2">GTPase/DUF3482 domain-containing protein</fullName>
    </submittedName>
</protein>
<dbReference type="PANTHER" id="PTHR42714:SF7">
    <property type="entry name" value="G DOMAIN-CONTAINING PROTEIN"/>
    <property type="match status" value="1"/>
</dbReference>
<dbReference type="GO" id="GO:0030488">
    <property type="term" value="P:tRNA methylation"/>
    <property type="evidence" value="ECO:0007669"/>
    <property type="project" value="TreeGrafter"/>
</dbReference>
<dbReference type="KEGG" id="dce:O6P33_02255"/>
<dbReference type="SUPFAM" id="SSF52540">
    <property type="entry name" value="P-loop containing nucleoside triphosphate hydrolases"/>
    <property type="match status" value="1"/>
</dbReference>